<accession>M2XRH3</accession>
<dbReference type="GO" id="GO:0008168">
    <property type="term" value="F:methyltransferase activity"/>
    <property type="evidence" value="ECO:0007669"/>
    <property type="project" value="UniProtKB-KW"/>
</dbReference>
<dbReference type="Gramene" id="EME26044">
    <property type="protein sequence ID" value="EME26044"/>
    <property type="gene ID" value="Gasu_63020"/>
</dbReference>
<dbReference type="InterPro" id="IPR050508">
    <property type="entry name" value="Methyltransf_Superfamily"/>
</dbReference>
<evidence type="ECO:0000313" key="3">
    <source>
        <dbReference type="Proteomes" id="UP000030680"/>
    </source>
</evidence>
<dbReference type="OMA" id="RWNDILP"/>
<gene>
    <name evidence="2" type="ORF">Gasu_63020</name>
</gene>
<dbReference type="eggNOG" id="KOG1269">
    <property type="taxonomic scope" value="Eukaryota"/>
</dbReference>
<keyword evidence="2" id="KW-0808">Transferase</keyword>
<dbReference type="OrthoDB" id="5757at2759"/>
<organism evidence="2 3">
    <name type="scientific">Galdieria sulphuraria</name>
    <name type="common">Red alga</name>
    <dbReference type="NCBI Taxonomy" id="130081"/>
    <lineage>
        <taxon>Eukaryota</taxon>
        <taxon>Rhodophyta</taxon>
        <taxon>Bangiophyceae</taxon>
        <taxon>Galdieriales</taxon>
        <taxon>Galdieriaceae</taxon>
        <taxon>Galdieria</taxon>
    </lineage>
</organism>
<dbReference type="RefSeq" id="XP_005702564.1">
    <property type="nucleotide sequence ID" value="XM_005702507.1"/>
</dbReference>
<feature type="domain" description="Methyltransferase" evidence="1">
    <location>
        <begin position="273"/>
        <end position="369"/>
    </location>
</feature>
<proteinExistence type="predicted"/>
<dbReference type="STRING" id="130081.M2XRH3"/>
<dbReference type="PANTHER" id="PTHR42912:SF81">
    <property type="entry name" value="METHYLTRANSFERASE DOMAIN-CONTAINING PROTEIN"/>
    <property type="match status" value="1"/>
</dbReference>
<dbReference type="Proteomes" id="UP000030680">
    <property type="component" value="Unassembled WGS sequence"/>
</dbReference>
<name>M2XRH3_GALSU</name>
<dbReference type="KEGG" id="gsl:Gasu_63020"/>
<dbReference type="GO" id="GO:0032259">
    <property type="term" value="P:methylation"/>
    <property type="evidence" value="ECO:0007669"/>
    <property type="project" value="UniProtKB-KW"/>
</dbReference>
<protein>
    <submittedName>
        <fullName evidence="2">S-adenosylmethionine-dependent methyltransferase</fullName>
    </submittedName>
</protein>
<evidence type="ECO:0000259" key="1">
    <source>
        <dbReference type="Pfam" id="PF13649"/>
    </source>
</evidence>
<dbReference type="InterPro" id="IPR029063">
    <property type="entry name" value="SAM-dependent_MTases_sf"/>
</dbReference>
<dbReference type="AlphaFoldDB" id="M2XRH3"/>
<dbReference type="Pfam" id="PF13649">
    <property type="entry name" value="Methyltransf_25"/>
    <property type="match status" value="1"/>
</dbReference>
<keyword evidence="2" id="KW-0489">Methyltransferase</keyword>
<sequence length="437" mass="50954">MAKLSFLSCCRALLQSNILYSPTQSWVTRKFILVSKSVKVGNRQFGIFGSFTTEISRKEQTTQLGKTPHNQNSLEAVRQSWLDFLQTVTTGPQGVGYLLGASVRVSYFTVMSLLGLKIVDNMNQLRKSKKRGISLELWRLIVGMLGECLTACRQDYSNIRYGYYKLPPLPTRRWNDILPATLDYLLDVRMVQARRRENRYREIPPLINSDFPEYYKRNFHFQTDGYLSEYSAKLYEFQVEVLFNGVADVMRRQALVPLFNYVHSHSIKHMKLLHVACGTGGILSDLAENYPQLRIVNLDLSPYYLREARRRHETYSNTYIRFVSGRAEELVFRDNSFDVLLNIYLFHELPPNVREQVAKEFFRVLKPGGMLIFVDSIQEGDRSDLNRLLQMFPQIYHEPYYPSYVKTDLKTLFESAGFRSANIYISWLTKVCVFYKP</sequence>
<dbReference type="CDD" id="cd02440">
    <property type="entry name" value="AdoMet_MTases"/>
    <property type="match status" value="1"/>
</dbReference>
<dbReference type="SUPFAM" id="SSF53335">
    <property type="entry name" value="S-adenosyl-L-methionine-dependent methyltransferases"/>
    <property type="match status" value="1"/>
</dbReference>
<dbReference type="PANTHER" id="PTHR42912">
    <property type="entry name" value="METHYLTRANSFERASE"/>
    <property type="match status" value="1"/>
</dbReference>
<dbReference type="Gene3D" id="3.40.50.150">
    <property type="entry name" value="Vaccinia Virus protein VP39"/>
    <property type="match status" value="1"/>
</dbReference>
<keyword evidence="3" id="KW-1185">Reference proteome</keyword>
<dbReference type="EMBL" id="KB454635">
    <property type="protein sequence ID" value="EME26044.1"/>
    <property type="molecule type" value="Genomic_DNA"/>
</dbReference>
<evidence type="ECO:0000313" key="2">
    <source>
        <dbReference type="EMBL" id="EME26044.1"/>
    </source>
</evidence>
<dbReference type="GeneID" id="17085037"/>
<reference evidence="3" key="1">
    <citation type="journal article" date="2013" name="Science">
        <title>Gene transfer from bacteria and archaea facilitated evolution of an extremophilic eukaryote.</title>
        <authorList>
            <person name="Schonknecht G."/>
            <person name="Chen W.H."/>
            <person name="Ternes C.M."/>
            <person name="Barbier G.G."/>
            <person name="Shrestha R.P."/>
            <person name="Stanke M."/>
            <person name="Brautigam A."/>
            <person name="Baker B.J."/>
            <person name="Banfield J.F."/>
            <person name="Garavito R.M."/>
            <person name="Carr K."/>
            <person name="Wilkerson C."/>
            <person name="Rensing S.A."/>
            <person name="Gagneul D."/>
            <person name="Dickenson N.E."/>
            <person name="Oesterhelt C."/>
            <person name="Lercher M.J."/>
            <person name="Weber A.P."/>
        </authorList>
    </citation>
    <scope>NUCLEOTIDE SEQUENCE [LARGE SCALE GENOMIC DNA]</scope>
    <source>
        <strain evidence="3">074W</strain>
    </source>
</reference>
<dbReference type="InterPro" id="IPR041698">
    <property type="entry name" value="Methyltransf_25"/>
</dbReference>